<organism evidence="5 6">
    <name type="scientific">Tessaracoccus oleiagri</name>
    <dbReference type="NCBI Taxonomy" id="686624"/>
    <lineage>
        <taxon>Bacteria</taxon>
        <taxon>Bacillati</taxon>
        <taxon>Actinomycetota</taxon>
        <taxon>Actinomycetes</taxon>
        <taxon>Propionibacteriales</taxon>
        <taxon>Propionibacteriaceae</taxon>
        <taxon>Tessaracoccus</taxon>
    </lineage>
</organism>
<dbReference type="Proteomes" id="UP000199475">
    <property type="component" value="Unassembled WGS sequence"/>
</dbReference>
<gene>
    <name evidence="5" type="ORF">SAMN04488242_0981</name>
</gene>
<dbReference type="RefSeq" id="WP_176761663.1">
    <property type="nucleotide sequence ID" value="NZ_FNGP01000001.1"/>
</dbReference>
<dbReference type="STRING" id="686624.SAMN04488242_0981"/>
<keyword evidence="3" id="KW-0949">S-adenosyl-L-methionine</keyword>
<dbReference type="Gene3D" id="3.40.50.150">
    <property type="entry name" value="Vaccinia Virus protein VP39"/>
    <property type="match status" value="1"/>
</dbReference>
<dbReference type="Pfam" id="PF13649">
    <property type="entry name" value="Methyltransf_25"/>
    <property type="match status" value="1"/>
</dbReference>
<dbReference type="EMBL" id="FNGP01000001">
    <property type="protein sequence ID" value="SDL25397.1"/>
    <property type="molecule type" value="Genomic_DNA"/>
</dbReference>
<evidence type="ECO:0000313" key="5">
    <source>
        <dbReference type="EMBL" id="SDL25397.1"/>
    </source>
</evidence>
<proteinExistence type="predicted"/>
<reference evidence="5 6" key="1">
    <citation type="submission" date="2016-10" db="EMBL/GenBank/DDBJ databases">
        <authorList>
            <person name="de Groot N.N."/>
        </authorList>
    </citation>
    <scope>NUCLEOTIDE SEQUENCE [LARGE SCALE GENOMIC DNA]</scope>
    <source>
        <strain evidence="5 6">CGMCC 1.9159</strain>
    </source>
</reference>
<dbReference type="PANTHER" id="PTHR43464">
    <property type="entry name" value="METHYLTRANSFERASE"/>
    <property type="match status" value="1"/>
</dbReference>
<feature type="domain" description="Methyltransferase" evidence="4">
    <location>
        <begin position="52"/>
        <end position="147"/>
    </location>
</feature>
<dbReference type="InterPro" id="IPR029063">
    <property type="entry name" value="SAM-dependent_MTases_sf"/>
</dbReference>
<dbReference type="GO" id="GO:0008168">
    <property type="term" value="F:methyltransferase activity"/>
    <property type="evidence" value="ECO:0007669"/>
    <property type="project" value="UniProtKB-KW"/>
</dbReference>
<keyword evidence="2 5" id="KW-0808">Transferase</keyword>
<dbReference type="AlphaFoldDB" id="A0A1G9IJL2"/>
<protein>
    <submittedName>
        <fullName evidence="5">Methyltransferase domain-containing protein</fullName>
    </submittedName>
</protein>
<name>A0A1G9IJL2_9ACTN</name>
<evidence type="ECO:0000313" key="6">
    <source>
        <dbReference type="Proteomes" id="UP000199475"/>
    </source>
</evidence>
<sequence>MVEPSRWAQIIAANPEHSHRYIQRFRMMAENGADLLGEARTVDAMAPRNARILDAGCGPGRLDGHLHSLGHSVVGIDVDPALIAAAEEDHPGPTYVVGDLAEMDLPAMGIEEPFDVIVSAGNVIGFLAPSTRVEVLRRFGAHLAEDGRVIVGFGAGRGYEFSDFFTDVDAAGLKLDVALESWDLRPFTHDSTFLVAICSLRS</sequence>
<evidence type="ECO:0000259" key="4">
    <source>
        <dbReference type="Pfam" id="PF13649"/>
    </source>
</evidence>
<evidence type="ECO:0000256" key="2">
    <source>
        <dbReference type="ARBA" id="ARBA00022679"/>
    </source>
</evidence>
<dbReference type="GO" id="GO:0032259">
    <property type="term" value="P:methylation"/>
    <property type="evidence" value="ECO:0007669"/>
    <property type="project" value="UniProtKB-KW"/>
</dbReference>
<dbReference type="PANTHER" id="PTHR43464:SF19">
    <property type="entry name" value="UBIQUINONE BIOSYNTHESIS O-METHYLTRANSFERASE, MITOCHONDRIAL"/>
    <property type="match status" value="1"/>
</dbReference>
<dbReference type="SUPFAM" id="SSF53335">
    <property type="entry name" value="S-adenosyl-L-methionine-dependent methyltransferases"/>
    <property type="match status" value="1"/>
</dbReference>
<accession>A0A1G9IJL2</accession>
<evidence type="ECO:0000256" key="3">
    <source>
        <dbReference type="ARBA" id="ARBA00022691"/>
    </source>
</evidence>
<dbReference type="CDD" id="cd02440">
    <property type="entry name" value="AdoMet_MTases"/>
    <property type="match status" value="1"/>
</dbReference>
<evidence type="ECO:0000256" key="1">
    <source>
        <dbReference type="ARBA" id="ARBA00022603"/>
    </source>
</evidence>
<keyword evidence="1 5" id="KW-0489">Methyltransferase</keyword>
<keyword evidence="6" id="KW-1185">Reference proteome</keyword>
<dbReference type="InterPro" id="IPR041698">
    <property type="entry name" value="Methyltransf_25"/>
</dbReference>